<accession>A0A6L2LP77</accession>
<evidence type="ECO:0000313" key="2">
    <source>
        <dbReference type="EMBL" id="GEU63601.1"/>
    </source>
</evidence>
<evidence type="ECO:0008006" key="3">
    <source>
        <dbReference type="Google" id="ProtNLM"/>
    </source>
</evidence>
<organism evidence="2">
    <name type="scientific">Tanacetum cinerariifolium</name>
    <name type="common">Dalmatian daisy</name>
    <name type="synonym">Chrysanthemum cinerariifolium</name>
    <dbReference type="NCBI Taxonomy" id="118510"/>
    <lineage>
        <taxon>Eukaryota</taxon>
        <taxon>Viridiplantae</taxon>
        <taxon>Streptophyta</taxon>
        <taxon>Embryophyta</taxon>
        <taxon>Tracheophyta</taxon>
        <taxon>Spermatophyta</taxon>
        <taxon>Magnoliopsida</taxon>
        <taxon>eudicotyledons</taxon>
        <taxon>Gunneridae</taxon>
        <taxon>Pentapetalae</taxon>
        <taxon>asterids</taxon>
        <taxon>campanulids</taxon>
        <taxon>Asterales</taxon>
        <taxon>Asteraceae</taxon>
        <taxon>Asteroideae</taxon>
        <taxon>Anthemideae</taxon>
        <taxon>Anthemidinae</taxon>
        <taxon>Tanacetum</taxon>
    </lineage>
</organism>
<evidence type="ECO:0000256" key="1">
    <source>
        <dbReference type="SAM" id="MobiDB-lite"/>
    </source>
</evidence>
<comment type="caution">
    <text evidence="2">The sequence shown here is derived from an EMBL/GenBank/DDBJ whole genome shotgun (WGS) entry which is preliminary data.</text>
</comment>
<gene>
    <name evidence="2" type="ORF">Tci_035579</name>
</gene>
<feature type="region of interest" description="Disordered" evidence="1">
    <location>
        <begin position="238"/>
        <end position="269"/>
    </location>
</feature>
<name>A0A6L2LP77_TANCI</name>
<feature type="compositionally biased region" description="Low complexity" evidence="1">
    <location>
        <begin position="252"/>
        <end position="264"/>
    </location>
</feature>
<sequence>MSTKIKLTKDDEADSVDSSKYRGSWDVVTYWFAKKQRALSISTTEVEYVSARRTCQQALWMKQALIDYGIRLDDVPIMCGNKGAIDLSLEPFLTLNEPICPSFFFPKHDHFKKNITTPRTTQTQPLRDSNKLHLDEIHPDLRGWELFFRENFFCSLGKRNKVNASTACMLYYITMKIKFNFTLMLIYRMEEAKNKQDGPMPFAMLLTRLFNHILQTNPLAIFPSASFTFHKHAMDPLDISRNPSKEKRTKIASPSATSSSSSSSDDNEAPSFLEFYDELSDNEDLTYAQREKRGMFKCLIRYVGIMTKYWEKQK</sequence>
<protein>
    <recommendedName>
        <fullName evidence="3">Copia protein</fullName>
    </recommendedName>
</protein>
<dbReference type="EMBL" id="BKCJ010004876">
    <property type="protein sequence ID" value="GEU63601.1"/>
    <property type="molecule type" value="Genomic_DNA"/>
</dbReference>
<reference evidence="2" key="1">
    <citation type="journal article" date="2019" name="Sci. Rep.">
        <title>Draft genome of Tanacetum cinerariifolium, the natural source of mosquito coil.</title>
        <authorList>
            <person name="Yamashiro T."/>
            <person name="Shiraishi A."/>
            <person name="Satake H."/>
            <person name="Nakayama K."/>
        </authorList>
    </citation>
    <scope>NUCLEOTIDE SEQUENCE</scope>
</reference>
<dbReference type="AlphaFoldDB" id="A0A6L2LP77"/>
<proteinExistence type="predicted"/>